<reference evidence="1" key="1">
    <citation type="submission" date="2018-05" db="EMBL/GenBank/DDBJ databases">
        <authorList>
            <person name="Lanie J.A."/>
            <person name="Ng W.-L."/>
            <person name="Kazmierczak K.M."/>
            <person name="Andrzejewski T.M."/>
            <person name="Davidsen T.M."/>
            <person name="Wayne K.J."/>
            <person name="Tettelin H."/>
            <person name="Glass J.I."/>
            <person name="Rusch D."/>
            <person name="Podicherti R."/>
            <person name="Tsui H.-C.T."/>
            <person name="Winkler M.E."/>
        </authorList>
    </citation>
    <scope>NUCLEOTIDE SEQUENCE</scope>
</reference>
<dbReference type="AlphaFoldDB" id="A0A383BUA0"/>
<protein>
    <submittedName>
        <fullName evidence="1">Uncharacterized protein</fullName>
    </submittedName>
</protein>
<dbReference type="EMBL" id="UINC01203291">
    <property type="protein sequence ID" value="SVE23474.1"/>
    <property type="molecule type" value="Genomic_DNA"/>
</dbReference>
<accession>A0A383BUA0</accession>
<proteinExistence type="predicted"/>
<evidence type="ECO:0000313" key="1">
    <source>
        <dbReference type="EMBL" id="SVE23474.1"/>
    </source>
</evidence>
<sequence>ILILSMAIFILICSSSMKSSGVYNDGGAYPGVRNLGQNYGEAE</sequence>
<organism evidence="1">
    <name type="scientific">marine metagenome</name>
    <dbReference type="NCBI Taxonomy" id="408172"/>
    <lineage>
        <taxon>unclassified sequences</taxon>
        <taxon>metagenomes</taxon>
        <taxon>ecological metagenomes</taxon>
    </lineage>
</organism>
<feature type="non-terminal residue" evidence="1">
    <location>
        <position position="1"/>
    </location>
</feature>
<gene>
    <name evidence="1" type="ORF">METZ01_LOCUS476328</name>
</gene>
<name>A0A383BUA0_9ZZZZ</name>